<gene>
    <name evidence="2" type="ORF">Adt_30870</name>
</gene>
<proteinExistence type="predicted"/>
<feature type="compositionally biased region" description="Basic and acidic residues" evidence="1">
    <location>
        <begin position="109"/>
        <end position="119"/>
    </location>
</feature>
<dbReference type="EMBL" id="JBFOLK010000009">
    <property type="protein sequence ID" value="KAL2486114.1"/>
    <property type="molecule type" value="Genomic_DNA"/>
</dbReference>
<sequence length="119" mass="12907">MPKLDNNKIGVVHDEIACLSFDGGSSQSLMARHGTLARKTLLLVDGASLIDAHSNFLLGEFNNLCIRLKDIDDGGTVVTSKNISSSREESQVRMAMERFRDGSTLPRPATREFAGRGGD</sequence>
<organism evidence="2 3">
    <name type="scientific">Abeliophyllum distichum</name>
    <dbReference type="NCBI Taxonomy" id="126358"/>
    <lineage>
        <taxon>Eukaryota</taxon>
        <taxon>Viridiplantae</taxon>
        <taxon>Streptophyta</taxon>
        <taxon>Embryophyta</taxon>
        <taxon>Tracheophyta</taxon>
        <taxon>Spermatophyta</taxon>
        <taxon>Magnoliopsida</taxon>
        <taxon>eudicotyledons</taxon>
        <taxon>Gunneridae</taxon>
        <taxon>Pentapetalae</taxon>
        <taxon>asterids</taxon>
        <taxon>lamiids</taxon>
        <taxon>Lamiales</taxon>
        <taxon>Oleaceae</taxon>
        <taxon>Forsythieae</taxon>
        <taxon>Abeliophyllum</taxon>
    </lineage>
</organism>
<feature type="region of interest" description="Disordered" evidence="1">
    <location>
        <begin position="100"/>
        <end position="119"/>
    </location>
</feature>
<dbReference type="AlphaFoldDB" id="A0ABD1RFZ6"/>
<protein>
    <submittedName>
        <fullName evidence="2">Uncharacterized protein</fullName>
    </submittedName>
</protein>
<comment type="caution">
    <text evidence="2">The sequence shown here is derived from an EMBL/GenBank/DDBJ whole genome shotgun (WGS) entry which is preliminary data.</text>
</comment>
<reference evidence="3" key="1">
    <citation type="submission" date="2024-07" db="EMBL/GenBank/DDBJ databases">
        <title>Two chromosome-level genome assemblies of Korean endemic species Abeliophyllum distichum and Forsythia ovata (Oleaceae).</title>
        <authorList>
            <person name="Jang H."/>
        </authorList>
    </citation>
    <scope>NUCLEOTIDE SEQUENCE [LARGE SCALE GENOMIC DNA]</scope>
</reference>
<evidence type="ECO:0000256" key="1">
    <source>
        <dbReference type="SAM" id="MobiDB-lite"/>
    </source>
</evidence>
<keyword evidence="3" id="KW-1185">Reference proteome</keyword>
<name>A0ABD1RFZ6_9LAMI</name>
<evidence type="ECO:0000313" key="3">
    <source>
        <dbReference type="Proteomes" id="UP001604336"/>
    </source>
</evidence>
<dbReference type="Proteomes" id="UP001604336">
    <property type="component" value="Unassembled WGS sequence"/>
</dbReference>
<evidence type="ECO:0000313" key="2">
    <source>
        <dbReference type="EMBL" id="KAL2486114.1"/>
    </source>
</evidence>
<accession>A0ABD1RFZ6</accession>